<proteinExistence type="predicted"/>
<evidence type="ECO:0000256" key="1">
    <source>
        <dbReference type="SAM" id="Phobius"/>
    </source>
</evidence>
<evidence type="ECO:0000313" key="2">
    <source>
        <dbReference type="EMBL" id="KXB59067.1"/>
    </source>
</evidence>
<keyword evidence="1" id="KW-0472">Membrane</keyword>
<accession>A0A133ZUE5</accession>
<keyword evidence="1" id="KW-0812">Transmembrane</keyword>
<dbReference type="STRING" id="1379.HMPREF3186_01292"/>
<feature type="transmembrane region" description="Helical" evidence="1">
    <location>
        <begin position="79"/>
        <end position="101"/>
    </location>
</feature>
<name>A0A133ZUE5_9BACL</name>
<dbReference type="PATRIC" id="fig|1379.3.peg.1272"/>
<dbReference type="AlphaFoldDB" id="A0A133ZUE5"/>
<gene>
    <name evidence="2" type="ORF">HMPREF3186_01292</name>
</gene>
<feature type="transmembrane region" description="Helical" evidence="1">
    <location>
        <begin position="107"/>
        <end position="125"/>
    </location>
</feature>
<feature type="transmembrane region" description="Helical" evidence="1">
    <location>
        <begin position="37"/>
        <end position="58"/>
    </location>
</feature>
<organism evidence="2 3">
    <name type="scientific">Gemella haemolysans</name>
    <dbReference type="NCBI Taxonomy" id="1379"/>
    <lineage>
        <taxon>Bacteria</taxon>
        <taxon>Bacillati</taxon>
        <taxon>Bacillota</taxon>
        <taxon>Bacilli</taxon>
        <taxon>Bacillales</taxon>
        <taxon>Gemellaceae</taxon>
        <taxon>Gemella</taxon>
    </lineage>
</organism>
<protein>
    <submittedName>
        <fullName evidence="2">Uncharacterized protein</fullName>
    </submittedName>
</protein>
<evidence type="ECO:0000313" key="3">
    <source>
        <dbReference type="Proteomes" id="UP000070355"/>
    </source>
</evidence>
<comment type="caution">
    <text evidence="2">The sequence shown here is derived from an EMBL/GenBank/DDBJ whole genome shotgun (WGS) entry which is preliminary data.</text>
</comment>
<reference evidence="3" key="1">
    <citation type="submission" date="2016-01" db="EMBL/GenBank/DDBJ databases">
        <authorList>
            <person name="Mitreva M."/>
            <person name="Pepin K.H."/>
            <person name="Mihindukulasuriya K.A."/>
            <person name="Fulton R."/>
            <person name="Fronick C."/>
            <person name="O'Laughlin M."/>
            <person name="Miner T."/>
            <person name="Herter B."/>
            <person name="Rosa B.A."/>
            <person name="Cordes M."/>
            <person name="Tomlinson C."/>
            <person name="Wollam A."/>
            <person name="Palsikar V.B."/>
            <person name="Mardis E.R."/>
            <person name="Wilson R.K."/>
        </authorList>
    </citation>
    <scope>NUCLEOTIDE SEQUENCE [LARGE SCALE GENOMIC DNA]</scope>
    <source>
        <strain evidence="3">DNF01167</strain>
    </source>
</reference>
<dbReference type="EMBL" id="LSDC01000081">
    <property type="protein sequence ID" value="KXB59067.1"/>
    <property type="molecule type" value="Genomic_DNA"/>
</dbReference>
<keyword evidence="1" id="KW-1133">Transmembrane helix</keyword>
<sequence length="134" mass="16089">MEFIRDKLKKVLFIIIGICNFIVIPVVLLIFSGKRDWYGILYVGLMSIFFSLLIIVSYRRFTVPKIIENHLIPRDKKSYYIITIIFIVIALIIYIILLYLNSDFEEIMMIIGSIWLIWIIIIIYLKETIYFKLW</sequence>
<feature type="transmembrane region" description="Helical" evidence="1">
    <location>
        <begin position="12"/>
        <end position="31"/>
    </location>
</feature>
<dbReference type="Proteomes" id="UP000070355">
    <property type="component" value="Unassembled WGS sequence"/>
</dbReference>